<dbReference type="PROSITE" id="PS50191">
    <property type="entry name" value="CRAL_TRIO"/>
    <property type="match status" value="1"/>
</dbReference>
<dbReference type="Gene3D" id="3.40.525.10">
    <property type="entry name" value="CRAL-TRIO lipid binding domain"/>
    <property type="match status" value="1"/>
</dbReference>
<dbReference type="GO" id="GO:1902936">
    <property type="term" value="F:phosphatidylinositol bisphosphate binding"/>
    <property type="evidence" value="ECO:0007669"/>
    <property type="project" value="TreeGrafter"/>
</dbReference>
<dbReference type="Pfam" id="PF00650">
    <property type="entry name" value="CRAL_TRIO"/>
    <property type="match status" value="1"/>
</dbReference>
<proteinExistence type="predicted"/>
<dbReference type="SUPFAM" id="SSF46938">
    <property type="entry name" value="CRAL/TRIO N-terminal domain"/>
    <property type="match status" value="1"/>
</dbReference>
<dbReference type="InterPro" id="IPR036865">
    <property type="entry name" value="CRAL-TRIO_dom_sf"/>
</dbReference>
<evidence type="ECO:0000313" key="2">
    <source>
        <dbReference type="EMBL" id="CRK97572.1"/>
    </source>
</evidence>
<reference evidence="2 3" key="1">
    <citation type="submission" date="2015-04" db="EMBL/GenBank/DDBJ databases">
        <authorList>
            <person name="Syromyatnikov M.Y."/>
            <person name="Popov V.N."/>
        </authorList>
    </citation>
    <scope>NUCLEOTIDE SEQUENCE [LARGE SCALE GENOMIC DNA]</scope>
</reference>
<protein>
    <submittedName>
        <fullName evidence="2">CLUMA_CG010958, isoform A</fullName>
    </submittedName>
</protein>
<dbReference type="Proteomes" id="UP000183832">
    <property type="component" value="Unassembled WGS sequence"/>
</dbReference>
<organism evidence="2 3">
    <name type="scientific">Clunio marinus</name>
    <dbReference type="NCBI Taxonomy" id="568069"/>
    <lineage>
        <taxon>Eukaryota</taxon>
        <taxon>Metazoa</taxon>
        <taxon>Ecdysozoa</taxon>
        <taxon>Arthropoda</taxon>
        <taxon>Hexapoda</taxon>
        <taxon>Insecta</taxon>
        <taxon>Pterygota</taxon>
        <taxon>Neoptera</taxon>
        <taxon>Endopterygota</taxon>
        <taxon>Diptera</taxon>
        <taxon>Nematocera</taxon>
        <taxon>Chironomoidea</taxon>
        <taxon>Chironomidae</taxon>
        <taxon>Clunio</taxon>
    </lineage>
</organism>
<sequence>MENLEKFKEWTIKTKKFPRDMNEILLERYLKTCEDDLVKAQNLLEHNLMLRKEGPQLFTNRDIMSEEIQTAMSVTKLTAFPKLTSENYRIFMTRIDPDPTHFDYLQSIRSALMLYDACDVMYDDEENKTIASGYIFIVDAKGMSFQHSMKAMKHFSTARLYTRYVQEAVPFVIKKMHVFNSSWVLDRMFKLFRPFIKKEIYEMINFHTEGPHLMTNYLPKEFLPSDYGGDLQPIDEIHKDFIKKIEGKREYLMNDDNWKLLQ</sequence>
<feature type="domain" description="CRAL-TRIO" evidence="1">
    <location>
        <begin position="108"/>
        <end position="235"/>
    </location>
</feature>
<accession>A0A1J1IDD6</accession>
<dbReference type="STRING" id="568069.A0A1J1IDD6"/>
<dbReference type="PANTHER" id="PTHR10174">
    <property type="entry name" value="ALPHA-TOCOPHEROL TRANSFER PROTEIN-RELATED"/>
    <property type="match status" value="1"/>
</dbReference>
<dbReference type="OrthoDB" id="1434354at2759"/>
<dbReference type="GO" id="GO:0016020">
    <property type="term" value="C:membrane"/>
    <property type="evidence" value="ECO:0007669"/>
    <property type="project" value="TreeGrafter"/>
</dbReference>
<evidence type="ECO:0000259" key="1">
    <source>
        <dbReference type="PROSITE" id="PS50191"/>
    </source>
</evidence>
<dbReference type="CDD" id="cd00170">
    <property type="entry name" value="SEC14"/>
    <property type="match status" value="1"/>
</dbReference>
<dbReference type="EMBL" id="CVRI01000047">
    <property type="protein sequence ID" value="CRK97572.1"/>
    <property type="molecule type" value="Genomic_DNA"/>
</dbReference>
<dbReference type="InterPro" id="IPR001251">
    <property type="entry name" value="CRAL-TRIO_dom"/>
</dbReference>
<gene>
    <name evidence="2" type="ORF">CLUMA_CG010958</name>
</gene>
<keyword evidence="3" id="KW-1185">Reference proteome</keyword>
<dbReference type="SUPFAM" id="SSF52087">
    <property type="entry name" value="CRAL/TRIO domain"/>
    <property type="match status" value="1"/>
</dbReference>
<dbReference type="PANTHER" id="PTHR10174:SF222">
    <property type="entry name" value="GH10083P-RELATED"/>
    <property type="match status" value="1"/>
</dbReference>
<evidence type="ECO:0000313" key="3">
    <source>
        <dbReference type="Proteomes" id="UP000183832"/>
    </source>
</evidence>
<dbReference type="AlphaFoldDB" id="A0A1J1IDD6"/>
<name>A0A1J1IDD6_9DIPT</name>
<dbReference type="InterPro" id="IPR036273">
    <property type="entry name" value="CRAL/TRIO_N_dom_sf"/>
</dbReference>